<accession>A0AAP0FY57</accession>
<name>A0AAP0FY57_9ASPA</name>
<evidence type="ECO:0000256" key="1">
    <source>
        <dbReference type="ARBA" id="ARBA00022737"/>
    </source>
</evidence>
<protein>
    <submittedName>
        <fullName evidence="3">Pentatricopeptide repeat-containing protein</fullName>
    </submittedName>
</protein>
<evidence type="ECO:0000256" key="2">
    <source>
        <dbReference type="PROSITE-ProRule" id="PRU00708"/>
    </source>
</evidence>
<gene>
    <name evidence="3" type="primary">PCMP-E28</name>
    <name evidence="3" type="ORF">KSP39_PZI019178</name>
</gene>
<dbReference type="Gene3D" id="1.25.40.10">
    <property type="entry name" value="Tetratricopeptide repeat domain"/>
    <property type="match status" value="1"/>
</dbReference>
<evidence type="ECO:0000313" key="3">
    <source>
        <dbReference type="EMBL" id="KAK8924111.1"/>
    </source>
</evidence>
<comment type="caution">
    <text evidence="3">The sequence shown here is derived from an EMBL/GenBank/DDBJ whole genome shotgun (WGS) entry which is preliminary data.</text>
</comment>
<sequence>MLAGYKNSAEFGEAQRLFMEMERKDQVSWNTMIVGFSTHGHFEEAFIFFRGLMSEGIMPNEVSLTGVLPACAQMGAFESGKILHGFIQKTGMTRILPVANALLDMYTRCGK</sequence>
<dbReference type="InterPro" id="IPR046960">
    <property type="entry name" value="PPR_At4g14850-like_plant"/>
</dbReference>
<organism evidence="3 4">
    <name type="scientific">Platanthera zijinensis</name>
    <dbReference type="NCBI Taxonomy" id="2320716"/>
    <lineage>
        <taxon>Eukaryota</taxon>
        <taxon>Viridiplantae</taxon>
        <taxon>Streptophyta</taxon>
        <taxon>Embryophyta</taxon>
        <taxon>Tracheophyta</taxon>
        <taxon>Spermatophyta</taxon>
        <taxon>Magnoliopsida</taxon>
        <taxon>Liliopsida</taxon>
        <taxon>Asparagales</taxon>
        <taxon>Orchidaceae</taxon>
        <taxon>Orchidoideae</taxon>
        <taxon>Orchideae</taxon>
        <taxon>Orchidinae</taxon>
        <taxon>Platanthera</taxon>
    </lineage>
</organism>
<dbReference type="GO" id="GO:0003723">
    <property type="term" value="F:RNA binding"/>
    <property type="evidence" value="ECO:0007669"/>
    <property type="project" value="InterPro"/>
</dbReference>
<dbReference type="EMBL" id="JBBWWQ010000017">
    <property type="protein sequence ID" value="KAK8924111.1"/>
    <property type="molecule type" value="Genomic_DNA"/>
</dbReference>
<keyword evidence="4" id="KW-1185">Reference proteome</keyword>
<proteinExistence type="predicted"/>
<dbReference type="Proteomes" id="UP001418222">
    <property type="component" value="Unassembled WGS sequence"/>
</dbReference>
<dbReference type="PANTHER" id="PTHR47926">
    <property type="entry name" value="PENTATRICOPEPTIDE REPEAT-CONTAINING PROTEIN"/>
    <property type="match status" value="1"/>
</dbReference>
<dbReference type="GO" id="GO:0009451">
    <property type="term" value="P:RNA modification"/>
    <property type="evidence" value="ECO:0007669"/>
    <property type="project" value="InterPro"/>
</dbReference>
<dbReference type="InterPro" id="IPR011990">
    <property type="entry name" value="TPR-like_helical_dom_sf"/>
</dbReference>
<keyword evidence="1" id="KW-0677">Repeat</keyword>
<feature type="repeat" description="PPR" evidence="2">
    <location>
        <begin position="25"/>
        <end position="59"/>
    </location>
</feature>
<dbReference type="PANTHER" id="PTHR47926:SF411">
    <property type="entry name" value="PENTATRICOPEPTIDE REPEAT-CONTAINING PROTEIN"/>
    <property type="match status" value="1"/>
</dbReference>
<evidence type="ECO:0000313" key="4">
    <source>
        <dbReference type="Proteomes" id="UP001418222"/>
    </source>
</evidence>
<reference evidence="3 4" key="1">
    <citation type="journal article" date="2022" name="Nat. Plants">
        <title>Genomes of leafy and leafless Platanthera orchids illuminate the evolution of mycoheterotrophy.</title>
        <authorList>
            <person name="Li M.H."/>
            <person name="Liu K.W."/>
            <person name="Li Z."/>
            <person name="Lu H.C."/>
            <person name="Ye Q.L."/>
            <person name="Zhang D."/>
            <person name="Wang J.Y."/>
            <person name="Li Y.F."/>
            <person name="Zhong Z.M."/>
            <person name="Liu X."/>
            <person name="Yu X."/>
            <person name="Liu D.K."/>
            <person name="Tu X.D."/>
            <person name="Liu B."/>
            <person name="Hao Y."/>
            <person name="Liao X.Y."/>
            <person name="Jiang Y.T."/>
            <person name="Sun W.H."/>
            <person name="Chen J."/>
            <person name="Chen Y.Q."/>
            <person name="Ai Y."/>
            <person name="Zhai J.W."/>
            <person name="Wu S.S."/>
            <person name="Zhou Z."/>
            <person name="Hsiao Y.Y."/>
            <person name="Wu W.L."/>
            <person name="Chen Y.Y."/>
            <person name="Lin Y.F."/>
            <person name="Hsu J.L."/>
            <person name="Li C.Y."/>
            <person name="Wang Z.W."/>
            <person name="Zhao X."/>
            <person name="Zhong W.Y."/>
            <person name="Ma X.K."/>
            <person name="Ma L."/>
            <person name="Huang J."/>
            <person name="Chen G.Z."/>
            <person name="Huang M.Z."/>
            <person name="Huang L."/>
            <person name="Peng D.H."/>
            <person name="Luo Y.B."/>
            <person name="Zou S.Q."/>
            <person name="Chen S.P."/>
            <person name="Lan S."/>
            <person name="Tsai W.C."/>
            <person name="Van de Peer Y."/>
            <person name="Liu Z.J."/>
        </authorList>
    </citation>
    <scope>NUCLEOTIDE SEQUENCE [LARGE SCALE GENOMIC DNA]</scope>
    <source>
        <strain evidence="3">Lor287</strain>
    </source>
</reference>
<dbReference type="Pfam" id="PF01535">
    <property type="entry name" value="PPR"/>
    <property type="match status" value="1"/>
</dbReference>
<dbReference type="PROSITE" id="PS51375">
    <property type="entry name" value="PPR"/>
    <property type="match status" value="1"/>
</dbReference>
<dbReference type="InterPro" id="IPR002885">
    <property type="entry name" value="PPR_rpt"/>
</dbReference>
<dbReference type="AlphaFoldDB" id="A0AAP0FY57"/>
<dbReference type="NCBIfam" id="TIGR00756">
    <property type="entry name" value="PPR"/>
    <property type="match status" value="1"/>
</dbReference>
<dbReference type="Pfam" id="PF13041">
    <property type="entry name" value="PPR_2"/>
    <property type="match status" value="1"/>
</dbReference>